<dbReference type="EMBL" id="GGEC01080524">
    <property type="protein sequence ID" value="MBX61008.1"/>
    <property type="molecule type" value="Transcribed_RNA"/>
</dbReference>
<sequence length="14" mass="1928">MDYLRHWKNFRHPK</sequence>
<evidence type="ECO:0000313" key="1">
    <source>
        <dbReference type="EMBL" id="MBX61008.1"/>
    </source>
</evidence>
<organism evidence="1">
    <name type="scientific">Rhizophora mucronata</name>
    <name type="common">Asiatic mangrove</name>
    <dbReference type="NCBI Taxonomy" id="61149"/>
    <lineage>
        <taxon>Eukaryota</taxon>
        <taxon>Viridiplantae</taxon>
        <taxon>Streptophyta</taxon>
        <taxon>Embryophyta</taxon>
        <taxon>Tracheophyta</taxon>
        <taxon>Spermatophyta</taxon>
        <taxon>Magnoliopsida</taxon>
        <taxon>eudicotyledons</taxon>
        <taxon>Gunneridae</taxon>
        <taxon>Pentapetalae</taxon>
        <taxon>rosids</taxon>
        <taxon>fabids</taxon>
        <taxon>Malpighiales</taxon>
        <taxon>Rhizophoraceae</taxon>
        <taxon>Rhizophora</taxon>
    </lineage>
</organism>
<protein>
    <submittedName>
        <fullName evidence="1">Uncharacterized protein</fullName>
    </submittedName>
</protein>
<accession>A0A2P2Q1Y2</accession>
<proteinExistence type="predicted"/>
<name>A0A2P2Q1Y2_RHIMU</name>
<reference evidence="1" key="1">
    <citation type="submission" date="2018-02" db="EMBL/GenBank/DDBJ databases">
        <title>Rhizophora mucronata_Transcriptome.</title>
        <authorList>
            <person name="Meera S.P."/>
            <person name="Sreeshan A."/>
            <person name="Augustine A."/>
        </authorList>
    </citation>
    <scope>NUCLEOTIDE SEQUENCE</scope>
    <source>
        <tissue evidence="1">Leaf</tissue>
    </source>
</reference>